<dbReference type="Gene3D" id="2.130.10.10">
    <property type="entry name" value="YVTN repeat-like/Quinoprotein amine dehydrogenase"/>
    <property type="match status" value="1"/>
</dbReference>
<dbReference type="Proteomes" id="UP000019384">
    <property type="component" value="Unassembled WGS sequence"/>
</dbReference>
<feature type="region of interest" description="Disordered" evidence="11">
    <location>
        <begin position="661"/>
        <end position="849"/>
    </location>
</feature>
<dbReference type="GO" id="GO:0015031">
    <property type="term" value="P:protein transport"/>
    <property type="evidence" value="ECO:0007669"/>
    <property type="project" value="UniProtKB-KW"/>
</dbReference>
<keyword evidence="7 10" id="KW-0653">Protein transport</keyword>
<feature type="transmembrane region" description="Helical" evidence="10">
    <location>
        <begin position="341"/>
        <end position="362"/>
    </location>
</feature>
<evidence type="ECO:0000259" key="12">
    <source>
        <dbReference type="Pfam" id="PF12894"/>
    </source>
</evidence>
<accession>W6MRL5</accession>
<keyword evidence="9 10" id="KW-0472">Membrane</keyword>
<name>W6MRL5_9ASCO</name>
<dbReference type="SUPFAM" id="SSF50998">
    <property type="entry name" value="Quinoprotein alcohol dehydrogenase-like"/>
    <property type="match status" value="1"/>
</dbReference>
<keyword evidence="8 10" id="KW-1133">Transmembrane helix</keyword>
<dbReference type="GO" id="GO:0003400">
    <property type="term" value="P:regulation of COPII vesicle coating"/>
    <property type="evidence" value="ECO:0007669"/>
    <property type="project" value="UniProtKB-UniRule"/>
</dbReference>
<evidence type="ECO:0000256" key="2">
    <source>
        <dbReference type="ARBA" id="ARBA00022574"/>
    </source>
</evidence>
<dbReference type="InterPro" id="IPR045260">
    <property type="entry name" value="Sec12-like"/>
</dbReference>
<feature type="compositionally biased region" description="Low complexity" evidence="11">
    <location>
        <begin position="796"/>
        <end position="812"/>
    </location>
</feature>
<dbReference type="AlphaFoldDB" id="W6MRL5"/>
<gene>
    <name evidence="13" type="ORF">KUCA_T00004979001</name>
</gene>
<evidence type="ECO:0000256" key="3">
    <source>
        <dbReference type="ARBA" id="ARBA00022692"/>
    </source>
</evidence>
<dbReference type="InterPro" id="IPR024977">
    <property type="entry name" value="Apc4-like_WD40_dom"/>
</dbReference>
<dbReference type="PANTHER" id="PTHR23284">
    <property type="entry name" value="PROLACTIN REGULATORY ELEMENT BINDING PROTEIN"/>
    <property type="match status" value="1"/>
</dbReference>
<comment type="similarity">
    <text evidence="10">Belongs to the WD repeat SEC12 family.</text>
</comment>
<dbReference type="GO" id="GO:0006888">
    <property type="term" value="P:endoplasmic reticulum to Golgi vesicle-mediated transport"/>
    <property type="evidence" value="ECO:0007669"/>
    <property type="project" value="UniProtKB-UniRule"/>
</dbReference>
<evidence type="ECO:0000256" key="10">
    <source>
        <dbReference type="RuleBase" id="RU369019"/>
    </source>
</evidence>
<keyword evidence="2 10" id="KW-0853">WD repeat</keyword>
<feature type="compositionally biased region" description="Low complexity" evidence="11">
    <location>
        <begin position="662"/>
        <end position="671"/>
    </location>
</feature>
<dbReference type="RefSeq" id="XP_022460982.1">
    <property type="nucleotide sequence ID" value="XM_022606117.1"/>
</dbReference>
<protein>
    <recommendedName>
        <fullName evidence="10">Guanine nucleotide-exchange factor SEC12</fullName>
    </recommendedName>
</protein>
<keyword evidence="14" id="KW-1185">Reference proteome</keyword>
<evidence type="ECO:0000313" key="14">
    <source>
        <dbReference type="Proteomes" id="UP000019384"/>
    </source>
</evidence>
<evidence type="ECO:0000256" key="5">
    <source>
        <dbReference type="ARBA" id="ARBA00022824"/>
    </source>
</evidence>
<dbReference type="STRING" id="1382522.W6MRL5"/>
<keyword evidence="4 10" id="KW-0677">Repeat</keyword>
<dbReference type="InterPro" id="IPR011047">
    <property type="entry name" value="Quinoprotein_ADH-like_sf"/>
</dbReference>
<comment type="subcellular location">
    <subcellularLocation>
        <location evidence="10">Endoplasmic reticulum membrane</location>
        <topology evidence="10">Single-pass type II membrane protein</topology>
    </subcellularLocation>
    <subcellularLocation>
        <location evidence="10">Golgi apparatus membrane</location>
        <topology evidence="10">Single-pass type II membrane protein</topology>
    </subcellularLocation>
</comment>
<feature type="domain" description="Anaphase-promoting complex subunit 4-like WD40" evidence="12">
    <location>
        <begin position="268"/>
        <end position="348"/>
    </location>
</feature>
<dbReference type="GO" id="GO:0005789">
    <property type="term" value="C:endoplasmic reticulum membrane"/>
    <property type="evidence" value="ECO:0007669"/>
    <property type="project" value="UniProtKB-SubCell"/>
</dbReference>
<evidence type="ECO:0000256" key="11">
    <source>
        <dbReference type="SAM" id="MobiDB-lite"/>
    </source>
</evidence>
<keyword evidence="1 10" id="KW-0813">Transport</keyword>
<evidence type="ECO:0000256" key="7">
    <source>
        <dbReference type="ARBA" id="ARBA00022927"/>
    </source>
</evidence>
<feature type="compositionally biased region" description="Acidic residues" evidence="11">
    <location>
        <begin position="672"/>
        <end position="697"/>
    </location>
</feature>
<evidence type="ECO:0000256" key="6">
    <source>
        <dbReference type="ARBA" id="ARBA00022892"/>
    </source>
</evidence>
<reference evidence="13" key="1">
    <citation type="submission" date="2013-12" db="EMBL/GenBank/DDBJ databases">
        <authorList>
            <person name="Genoscope - CEA"/>
        </authorList>
    </citation>
    <scope>NUCLEOTIDE SEQUENCE</scope>
    <source>
        <strain evidence="13">CBS 1993</strain>
    </source>
</reference>
<keyword evidence="6" id="KW-0931">ER-Golgi transport</keyword>
<dbReference type="InterPro" id="IPR015943">
    <property type="entry name" value="WD40/YVTN_repeat-like_dom_sf"/>
</dbReference>
<dbReference type="GO" id="GO:0005085">
    <property type="term" value="F:guanyl-nucleotide exchange factor activity"/>
    <property type="evidence" value="ECO:0007669"/>
    <property type="project" value="InterPro"/>
</dbReference>
<evidence type="ECO:0000313" key="13">
    <source>
        <dbReference type="EMBL" id="CDK28993.1"/>
    </source>
</evidence>
<dbReference type="PANTHER" id="PTHR23284:SF0">
    <property type="entry name" value="PROLACTIN REGULATORY ELEMENT-BINDING PROTEIN"/>
    <property type="match status" value="1"/>
</dbReference>
<feature type="region of interest" description="Disordered" evidence="11">
    <location>
        <begin position="511"/>
        <end position="543"/>
    </location>
</feature>
<comment type="function">
    <text evidence="10">Guanine nucleotide-exchange factor (GEF) required for the formation or budding of transport vesicles from the ER.</text>
</comment>
<dbReference type="GeneID" id="34522370"/>
<dbReference type="OrthoDB" id="2013972at2759"/>
<evidence type="ECO:0000256" key="8">
    <source>
        <dbReference type="ARBA" id="ARBA00022989"/>
    </source>
</evidence>
<dbReference type="EMBL" id="HG793130">
    <property type="protein sequence ID" value="CDK28993.1"/>
    <property type="molecule type" value="Genomic_DNA"/>
</dbReference>
<reference evidence="13" key="2">
    <citation type="submission" date="2014-02" db="EMBL/GenBank/DDBJ databases">
        <title>Complete DNA sequence of /Kuraishia capsulata/ illustrates novel genomic features among budding yeasts (/Saccharomycotina/).</title>
        <authorList>
            <person name="Morales L."/>
            <person name="Noel B."/>
            <person name="Porcel B."/>
            <person name="Marcet-Houben M."/>
            <person name="Hullo M-F."/>
            <person name="Sacerdot C."/>
            <person name="Tekaia F."/>
            <person name="Leh-Louis V."/>
            <person name="Despons L."/>
            <person name="Khanna V."/>
            <person name="Aury J-M."/>
            <person name="Barbe V."/>
            <person name="Couloux A."/>
            <person name="Labadie K."/>
            <person name="Pelletier E."/>
            <person name="Souciet J-L."/>
            <person name="Boekhout T."/>
            <person name="Gabaldon T."/>
            <person name="Wincker P."/>
            <person name="Dujon B."/>
        </authorList>
    </citation>
    <scope>NUCLEOTIDE SEQUENCE</scope>
    <source>
        <strain evidence="13">CBS 1993</strain>
    </source>
</reference>
<feature type="compositionally biased region" description="Acidic residues" evidence="11">
    <location>
        <begin position="828"/>
        <end position="849"/>
    </location>
</feature>
<dbReference type="GO" id="GO:0000139">
    <property type="term" value="C:Golgi membrane"/>
    <property type="evidence" value="ECO:0007669"/>
    <property type="project" value="UniProtKB-SubCell"/>
</dbReference>
<evidence type="ECO:0000256" key="4">
    <source>
        <dbReference type="ARBA" id="ARBA00022737"/>
    </source>
</evidence>
<dbReference type="Pfam" id="PF12894">
    <property type="entry name" value="ANAPC4_WD40"/>
    <property type="match status" value="1"/>
</dbReference>
<proteinExistence type="inferred from homology"/>
<dbReference type="HOGENOM" id="CLU_308174_0_0_1"/>
<feature type="compositionally biased region" description="Low complexity" evidence="11">
    <location>
        <begin position="715"/>
        <end position="724"/>
    </location>
</feature>
<organism evidence="13 14">
    <name type="scientific">Kuraishia capsulata CBS 1993</name>
    <dbReference type="NCBI Taxonomy" id="1382522"/>
    <lineage>
        <taxon>Eukaryota</taxon>
        <taxon>Fungi</taxon>
        <taxon>Dikarya</taxon>
        <taxon>Ascomycota</taxon>
        <taxon>Saccharomycotina</taxon>
        <taxon>Pichiomycetes</taxon>
        <taxon>Pichiales</taxon>
        <taxon>Pichiaceae</taxon>
        <taxon>Kuraishia</taxon>
    </lineage>
</organism>
<keyword evidence="5 10" id="KW-0256">Endoplasmic reticulum</keyword>
<sequence length="924" mass="98661">MVLKQFSYDVGYPVYGAKFLNEDTLLITGGGGEGNNGIPNKLTALKVDFSRPKALKKFRELSLLDNEDSPMSLDASKGVIILGVNQDSASIKNGTNKHFRKFIYSNEHLKAVDSAQISDSRVSTEYQKLTVLTPDGAKAVIAMSKDPSTIYVVDTNDLDVQFEIKASGDVKDICISPDGKVACYITASTLETVSTVTGRTVLKHDSFPEFALGKVAFLDNNTILIAGVLKQGGGVVLAEFSIPKSAVVKSRVVSKKLKGITSMDVSHGLVALAGSDTSITIVRATSLKIISTTSQVHNFAITKITFSSDGTYLASVSAANTVNIILIPKNFASAKSKVSSVIGFLFWSVLLGVLAMFVQWFIQSGNAAAIFEKSVKLIKKTPHDSTPYFKIEPIAPSETFIKISSSSAYSYRSSSTTTLSEEMFTILPVGEPDVKIGKDEPEKVATILPVGEPDVKISSDEPEQLASILPVGQPIIHTNAETKYVPQPDLSSSTESVQESIYREPITNTQFDTETPHLTDDDLSVGETKSAQSASSAIIPPREAANASGIDSALAETVYSVTESVTDSGSDIETETEREAEVQADIGIETGTEVKRVTEAENEFQTETGTELVTDIDFDTETSTDALTETDTEIQTETETEVVTETGSETQVEISMETFTKESSVTGVISETETESVTESEVESVTDSEASETDAESDVGSVTESEVSETDTESGVEPSVTASEVESEVESVTESEVESLTDSEVSETDAESDVESVTESEVSETDIESATDSRVTETKDSEAELENFTAEDATKAKSSTVSASTAEEITSTGPEVAVTPTPVKAADGEEEDIDGEADEENDEDDEDETVTLEVTLTSTLTQTVTEDQPETVVTKASKSTATAEWNSAATATATVVEILTVFQTIVETIVETVTAKPLPVHDDL</sequence>
<keyword evidence="3 10" id="KW-0812">Transmembrane</keyword>
<evidence type="ECO:0000256" key="9">
    <source>
        <dbReference type="ARBA" id="ARBA00023136"/>
    </source>
</evidence>
<feature type="compositionally biased region" description="Acidic residues" evidence="11">
    <location>
        <begin position="725"/>
        <end position="769"/>
    </location>
</feature>
<evidence type="ECO:0000256" key="1">
    <source>
        <dbReference type="ARBA" id="ARBA00022448"/>
    </source>
</evidence>